<dbReference type="EMBL" id="JAEQNB010000004">
    <property type="protein sequence ID" value="MBL0387571.1"/>
    <property type="molecule type" value="Genomic_DNA"/>
</dbReference>
<feature type="transmembrane region" description="Helical" evidence="7">
    <location>
        <begin position="6"/>
        <end position="25"/>
    </location>
</feature>
<dbReference type="RefSeq" id="WP_201635711.1">
    <property type="nucleotide sequence ID" value="NZ_JAEQNB010000004.1"/>
</dbReference>
<dbReference type="Proteomes" id="UP000602284">
    <property type="component" value="Unassembled WGS sequence"/>
</dbReference>
<dbReference type="PANTHER" id="PTHR34582">
    <property type="entry name" value="UPF0702 TRANSMEMBRANE PROTEIN YCAP"/>
    <property type="match status" value="1"/>
</dbReference>
<keyword evidence="3" id="KW-1003">Cell membrane</keyword>
<comment type="similarity">
    <text evidence="2">Belongs to the UPF0702 family.</text>
</comment>
<evidence type="ECO:0000256" key="3">
    <source>
        <dbReference type="ARBA" id="ARBA00022475"/>
    </source>
</evidence>
<keyword evidence="5 7" id="KW-1133">Transmembrane helix</keyword>
<evidence type="ECO:0000313" key="10">
    <source>
        <dbReference type="Proteomes" id="UP000602284"/>
    </source>
</evidence>
<feature type="domain" description="YetF C-terminal" evidence="8">
    <location>
        <begin position="82"/>
        <end position="214"/>
    </location>
</feature>
<keyword evidence="4 7" id="KW-0812">Transmembrane</keyword>
<keyword evidence="6 7" id="KW-0472">Membrane</keyword>
<dbReference type="InterPro" id="IPR007353">
    <property type="entry name" value="DUF421"/>
</dbReference>
<feature type="transmembrane region" description="Helical" evidence="7">
    <location>
        <begin position="34"/>
        <end position="52"/>
    </location>
</feature>
<name>A0ABS1JBC3_9BACL</name>
<gene>
    <name evidence="9" type="ORF">JJB07_13070</name>
</gene>
<accession>A0ABS1JBC3</accession>
<evidence type="ECO:0000256" key="2">
    <source>
        <dbReference type="ARBA" id="ARBA00006448"/>
    </source>
</evidence>
<reference evidence="9 10" key="1">
    <citation type="submission" date="2021-01" db="EMBL/GenBank/DDBJ databases">
        <title>Tumebacillus sp. strain ITR2 16S ribosomal RNA gene Genome sequencing and assembly.</title>
        <authorList>
            <person name="Kang M."/>
        </authorList>
    </citation>
    <scope>NUCLEOTIDE SEQUENCE [LARGE SCALE GENOMIC DNA]</scope>
    <source>
        <strain evidence="9 10">ITR2</strain>
    </source>
</reference>
<organism evidence="9 10">
    <name type="scientific">Tumebacillus amylolyticus</name>
    <dbReference type="NCBI Taxonomy" id="2801339"/>
    <lineage>
        <taxon>Bacteria</taxon>
        <taxon>Bacillati</taxon>
        <taxon>Bacillota</taxon>
        <taxon>Bacilli</taxon>
        <taxon>Bacillales</taxon>
        <taxon>Alicyclobacillaceae</taxon>
        <taxon>Tumebacillus</taxon>
    </lineage>
</organism>
<evidence type="ECO:0000313" key="9">
    <source>
        <dbReference type="EMBL" id="MBL0387571.1"/>
    </source>
</evidence>
<proteinExistence type="inferred from homology"/>
<dbReference type="Gene3D" id="3.30.240.20">
    <property type="entry name" value="bsu07140 like domains"/>
    <property type="match status" value="2"/>
</dbReference>
<keyword evidence="10" id="KW-1185">Reference proteome</keyword>
<dbReference type="Pfam" id="PF04239">
    <property type="entry name" value="DUF421"/>
    <property type="match status" value="1"/>
</dbReference>
<evidence type="ECO:0000256" key="6">
    <source>
        <dbReference type="ARBA" id="ARBA00023136"/>
    </source>
</evidence>
<evidence type="ECO:0000256" key="4">
    <source>
        <dbReference type="ARBA" id="ARBA00022692"/>
    </source>
</evidence>
<evidence type="ECO:0000256" key="1">
    <source>
        <dbReference type="ARBA" id="ARBA00004651"/>
    </source>
</evidence>
<protein>
    <submittedName>
        <fullName evidence="9">DUF421 domain-containing protein</fullName>
    </submittedName>
</protein>
<evidence type="ECO:0000259" key="8">
    <source>
        <dbReference type="Pfam" id="PF04239"/>
    </source>
</evidence>
<dbReference type="InterPro" id="IPR023090">
    <property type="entry name" value="UPF0702_alpha/beta_dom_sf"/>
</dbReference>
<feature type="transmembrane region" description="Helical" evidence="7">
    <location>
        <begin position="58"/>
        <end position="80"/>
    </location>
</feature>
<comment type="caution">
    <text evidence="9">The sequence shown here is derived from an EMBL/GenBank/DDBJ whole genome shotgun (WGS) entry which is preliminary data.</text>
</comment>
<evidence type="ECO:0000256" key="7">
    <source>
        <dbReference type="SAM" id="Phobius"/>
    </source>
</evidence>
<comment type="subcellular location">
    <subcellularLocation>
        <location evidence="1">Cell membrane</location>
        <topology evidence="1">Multi-pass membrane protein</topology>
    </subcellularLocation>
</comment>
<evidence type="ECO:0000256" key="5">
    <source>
        <dbReference type="ARBA" id="ARBA00022989"/>
    </source>
</evidence>
<sequence>MQIGEELLRTAIAYLVMLVLCRIMGKKQVSQMTFFNYVAGITFGAIAASLVIDTSKDLGLGILSLVEWSVLTILMGIVSLQSPRLRKVIDGQPTIMIRNGKILDTAMKESRLNMDDLTMLLRKKNVFSIMDVDYAILEPDGALSVLKKQHAQAATKKDVYAKPSPTHYLPTEIISDGRVVQRNLQELNLSRDWLEQQLRQLGVSDVKKVFYAEIQADGSLHVDEFQERVH</sequence>
<dbReference type="PANTHER" id="PTHR34582:SF7">
    <property type="entry name" value="UPF0702 TRANSMEMBRANE PROTEIN YDFS"/>
    <property type="match status" value="1"/>
</dbReference>